<dbReference type="InParanoid" id="A0A1D3CW00"/>
<evidence type="ECO:0000256" key="1">
    <source>
        <dbReference type="SAM" id="MobiDB-lite"/>
    </source>
</evidence>
<dbReference type="Pfam" id="PF01237">
    <property type="entry name" value="Oxysterol_BP"/>
    <property type="match status" value="1"/>
</dbReference>
<keyword evidence="3" id="KW-1185">Reference proteome</keyword>
<dbReference type="Gene3D" id="2.40.160.120">
    <property type="match status" value="1"/>
</dbReference>
<organism evidence="2 3">
    <name type="scientific">Cyclospora cayetanensis</name>
    <dbReference type="NCBI Taxonomy" id="88456"/>
    <lineage>
        <taxon>Eukaryota</taxon>
        <taxon>Sar</taxon>
        <taxon>Alveolata</taxon>
        <taxon>Apicomplexa</taxon>
        <taxon>Conoidasida</taxon>
        <taxon>Coccidia</taxon>
        <taxon>Eucoccidiorida</taxon>
        <taxon>Eimeriorina</taxon>
        <taxon>Eimeriidae</taxon>
        <taxon>Cyclospora</taxon>
    </lineage>
</organism>
<dbReference type="GO" id="GO:0016020">
    <property type="term" value="C:membrane"/>
    <property type="evidence" value="ECO:0007669"/>
    <property type="project" value="TreeGrafter"/>
</dbReference>
<feature type="compositionally biased region" description="Basic and acidic residues" evidence="1">
    <location>
        <begin position="415"/>
        <end position="427"/>
    </location>
</feature>
<reference evidence="2 3" key="1">
    <citation type="journal article" date="2016" name="BMC Genomics">
        <title>Comparative genomics reveals Cyclospora cayetanensis possesses coccidia-like metabolism and invasion components but unique surface antigens.</title>
        <authorList>
            <person name="Liu S."/>
            <person name="Wang L."/>
            <person name="Zheng H."/>
            <person name="Xu Z."/>
            <person name="Roellig D.M."/>
            <person name="Li N."/>
            <person name="Frace M.A."/>
            <person name="Tang K."/>
            <person name="Arrowood M.J."/>
            <person name="Moss D.M."/>
            <person name="Zhang L."/>
            <person name="Feng Y."/>
            <person name="Xiao L."/>
        </authorList>
    </citation>
    <scope>NUCLEOTIDE SEQUENCE [LARGE SCALE GENOMIC DNA]</scope>
    <source>
        <strain evidence="2 3">CHN_HEN01</strain>
    </source>
</reference>
<evidence type="ECO:0000313" key="3">
    <source>
        <dbReference type="Proteomes" id="UP000095192"/>
    </source>
</evidence>
<dbReference type="VEuPathDB" id="ToxoDB:cyc_03541"/>
<accession>A0A1D3CW00</accession>
<dbReference type="InterPro" id="IPR000648">
    <property type="entry name" value="Oxysterol-bd"/>
</dbReference>
<dbReference type="AlphaFoldDB" id="A0A1D3CW00"/>
<proteinExistence type="predicted"/>
<dbReference type="PANTHER" id="PTHR10972">
    <property type="entry name" value="OXYSTEROL-BINDING PROTEIN-RELATED"/>
    <property type="match status" value="1"/>
</dbReference>
<dbReference type="Proteomes" id="UP000095192">
    <property type="component" value="Unassembled WGS sequence"/>
</dbReference>
<comment type="caution">
    <text evidence="2">The sequence shown here is derived from an EMBL/GenBank/DDBJ whole genome shotgun (WGS) entry which is preliminary data.</text>
</comment>
<dbReference type="PANTHER" id="PTHR10972:SF148">
    <property type="entry name" value="OXYSTEROL-BINDING PROTEIN 9"/>
    <property type="match status" value="1"/>
</dbReference>
<name>A0A1D3CW00_9EIME</name>
<protein>
    <submittedName>
        <fullName evidence="2">Phosphatidylinositol transfer protein beta</fullName>
    </submittedName>
</protein>
<dbReference type="GO" id="GO:0032934">
    <property type="term" value="F:sterol binding"/>
    <property type="evidence" value="ECO:0007669"/>
    <property type="project" value="TreeGrafter"/>
</dbReference>
<dbReference type="InterPro" id="IPR037239">
    <property type="entry name" value="OSBP_sf"/>
</dbReference>
<evidence type="ECO:0000313" key="2">
    <source>
        <dbReference type="EMBL" id="OEH75390.1"/>
    </source>
</evidence>
<sequence>MPDGQEYGNGSSPKYLVESLVQFYEAAGVLKIPEARALAKRRAAEIQKFASPYPFYGWRRGPQGALEQEESAIVRRQRCLLLQLLHRQRADLPPEGPLPRSVPLPTGALRPSSLLLLLPDCCAQGPGLLNPAAVGGPLQKFKATLAFAVSILHRACWQAPPLAAALGETFQGHLQGPHPARRVHLGGPLGGWLVYAEQTGVLPPTTLICLSDSGAHLQIWGHMSFSTYYQKNRCVVSVGGKVTVSFAGEGPYSFSLPKLHIQGLLWGPRLFYWQGPLHVEGPGLACTLTIGPPGGPLRSSEGAFIPQCPLDEVFGQVVQKDSQQKEAEGAVGKPQEGSSQVLGVITGSYTDRIFWNGEEIWNVCTPQSFSLLPVPDEEALPIDSRFRPEGLLLSLGYEEMANRLRQKALQREEADMALRDSRGDTHPKPTCGEVPSEGTFLEAPVHSAPELTPRARA</sequence>
<feature type="region of interest" description="Disordered" evidence="1">
    <location>
        <begin position="415"/>
        <end position="457"/>
    </location>
</feature>
<dbReference type="EMBL" id="JROU02001731">
    <property type="protein sequence ID" value="OEH75390.1"/>
    <property type="molecule type" value="Genomic_DNA"/>
</dbReference>
<gene>
    <name evidence="2" type="ORF">cyc_03541</name>
</gene>
<dbReference type="GO" id="GO:0005829">
    <property type="term" value="C:cytosol"/>
    <property type="evidence" value="ECO:0007669"/>
    <property type="project" value="TreeGrafter"/>
</dbReference>
<dbReference type="SUPFAM" id="SSF144000">
    <property type="entry name" value="Oxysterol-binding protein-like"/>
    <property type="match status" value="1"/>
</dbReference>